<dbReference type="InterPro" id="IPR026755">
    <property type="entry name" value="Fam221a/b"/>
</dbReference>
<reference evidence="3 4" key="1">
    <citation type="submission" date="2018-07" db="EMBL/GenBank/DDBJ databases">
        <title>The complete nuclear genome of the prasinophyte Chloropicon primus (CCMP1205).</title>
        <authorList>
            <person name="Pombert J.-F."/>
            <person name="Otis C."/>
            <person name="Turmel M."/>
            <person name="Lemieux C."/>
        </authorList>
    </citation>
    <scope>NUCLEOTIDE SEQUENCE [LARGE SCALE GENOMIC DNA]</scope>
    <source>
        <strain evidence="3 4">CCMP1205</strain>
    </source>
</reference>
<dbReference type="PANTHER" id="PTHR31214">
    <property type="entry name" value="PROTEIN FAM221A-RELATED"/>
    <property type="match status" value="1"/>
</dbReference>
<dbReference type="PANTHER" id="PTHR31214:SF2">
    <property type="entry name" value="PROTEIN FAM221A"/>
    <property type="match status" value="1"/>
</dbReference>
<dbReference type="AlphaFoldDB" id="A0A5B8MF94"/>
<dbReference type="Pfam" id="PF14753">
    <property type="entry name" value="FAM221"/>
    <property type="match status" value="1"/>
</dbReference>
<proteinExistence type="inferred from homology"/>
<dbReference type="OrthoDB" id="196393at2759"/>
<comment type="similarity">
    <text evidence="1">Belongs to the FAM221 family.</text>
</comment>
<accession>A0A5B8MF94</accession>
<gene>
    <name evidence="3" type="ORF">A3770_02p16510</name>
</gene>
<name>A0A5B8MF94_9CHLO</name>
<evidence type="ECO:0000313" key="4">
    <source>
        <dbReference type="Proteomes" id="UP000316726"/>
    </source>
</evidence>
<evidence type="ECO:0000256" key="1">
    <source>
        <dbReference type="ARBA" id="ARBA00011026"/>
    </source>
</evidence>
<dbReference type="EMBL" id="CP031035">
    <property type="protein sequence ID" value="QDZ19133.1"/>
    <property type="molecule type" value="Genomic_DNA"/>
</dbReference>
<organism evidence="3 4">
    <name type="scientific">Chloropicon primus</name>
    <dbReference type="NCBI Taxonomy" id="1764295"/>
    <lineage>
        <taxon>Eukaryota</taxon>
        <taxon>Viridiplantae</taxon>
        <taxon>Chlorophyta</taxon>
        <taxon>Chloropicophyceae</taxon>
        <taxon>Chloropicales</taxon>
        <taxon>Chloropicaceae</taxon>
        <taxon>Chloropicon</taxon>
    </lineage>
</organism>
<sequence>MELTSALGKLKVRKRETAQSTEGRQLAELQPNTQIVEQYKEKKVLQWFCNGCQKPCLQIREESRCICGHRLKYHNDKGKRKCKENGCPCKGFFYIVAEGSWILRCQCKHKGVDHDPNTHACKRRNCGCTKFKSPWVCNCDCPWSMHEQQEATIMVKTFSVNNDEFKEINPWQDLKRGIDHK</sequence>
<protein>
    <recommendedName>
        <fullName evidence="2">Protein FAM221A</fullName>
    </recommendedName>
</protein>
<keyword evidence="4" id="KW-1185">Reference proteome</keyword>
<evidence type="ECO:0000256" key="2">
    <source>
        <dbReference type="ARBA" id="ARBA00039630"/>
    </source>
</evidence>
<dbReference type="Proteomes" id="UP000316726">
    <property type="component" value="Chromosome 2"/>
</dbReference>
<evidence type="ECO:0000313" key="3">
    <source>
        <dbReference type="EMBL" id="QDZ19133.1"/>
    </source>
</evidence>